<dbReference type="RefSeq" id="WP_116059366.1">
    <property type="nucleotide sequence ID" value="NZ_QRDZ01000003.1"/>
</dbReference>
<name>A0A3D9KJ72_9BACL</name>
<organism evidence="1 2">
    <name type="scientific">Cohnella phaseoli</name>
    <dbReference type="NCBI Taxonomy" id="456490"/>
    <lineage>
        <taxon>Bacteria</taxon>
        <taxon>Bacillati</taxon>
        <taxon>Bacillota</taxon>
        <taxon>Bacilli</taxon>
        <taxon>Bacillales</taxon>
        <taxon>Paenibacillaceae</taxon>
        <taxon>Cohnella</taxon>
    </lineage>
</organism>
<gene>
    <name evidence="1" type="ORF">DFP98_10374</name>
</gene>
<accession>A0A3D9KJ72</accession>
<sequence>MPEITPHIGLKKPLASETADISVINDNMDTIDSALGDLSAVPTAAKDAAGAITELHEAIKDIDVEIPDGTITPVKLSFDPATQTELDAHTNATSVHGATNSPTASRIIIRDAAGRAKVAAPAASDDIARLDSITKTQAGLGSVDNYGTATQAEAEVGTATNKFMTPQRTKQYVDKRLLNNIIWRINAGQPEWSSDGGTTWKGAASDLSQYQNMIVGSIAPATTLTDVVNISGKKGYLDRALIYAVNANGNSLQLVITVDGVVVLNTTHAPGGSTAILTGITTSGQESIRAPGMGGAAGGNIVASIVSIPYPSGTLAALCPLPSKLFFNSSIRIQAKQQHLSGQVSCEYGIATE</sequence>
<evidence type="ECO:0000313" key="1">
    <source>
        <dbReference type="EMBL" id="RED86222.1"/>
    </source>
</evidence>
<dbReference type="EMBL" id="QRDZ01000003">
    <property type="protein sequence ID" value="RED86222.1"/>
    <property type="molecule type" value="Genomic_DNA"/>
</dbReference>
<dbReference type="OrthoDB" id="2666006at2"/>
<proteinExistence type="predicted"/>
<protein>
    <recommendedName>
        <fullName evidence="3">Tail fiber-like repeat protein</fullName>
    </recommendedName>
</protein>
<dbReference type="AlphaFoldDB" id="A0A3D9KJ72"/>
<dbReference type="Proteomes" id="UP000256977">
    <property type="component" value="Unassembled WGS sequence"/>
</dbReference>
<comment type="caution">
    <text evidence="1">The sequence shown here is derived from an EMBL/GenBank/DDBJ whole genome shotgun (WGS) entry which is preliminary data.</text>
</comment>
<keyword evidence="2" id="KW-1185">Reference proteome</keyword>
<reference evidence="1 2" key="1">
    <citation type="submission" date="2018-07" db="EMBL/GenBank/DDBJ databases">
        <title>Genomic Encyclopedia of Type Strains, Phase III (KMG-III): the genomes of soil and plant-associated and newly described type strains.</title>
        <authorList>
            <person name="Whitman W."/>
        </authorList>
    </citation>
    <scope>NUCLEOTIDE SEQUENCE [LARGE SCALE GENOMIC DNA]</scope>
    <source>
        <strain evidence="1 2">CECT 7287</strain>
    </source>
</reference>
<evidence type="ECO:0000313" key="2">
    <source>
        <dbReference type="Proteomes" id="UP000256977"/>
    </source>
</evidence>
<evidence type="ECO:0008006" key="3">
    <source>
        <dbReference type="Google" id="ProtNLM"/>
    </source>
</evidence>